<comment type="caution">
    <text evidence="1">The sequence shown here is derived from an EMBL/GenBank/DDBJ whole genome shotgun (WGS) entry which is preliminary data.</text>
</comment>
<dbReference type="EMBL" id="JAGFNK010000160">
    <property type="protein sequence ID" value="KAI9463055.1"/>
    <property type="molecule type" value="Genomic_DNA"/>
</dbReference>
<proteinExistence type="predicted"/>
<reference evidence="1" key="1">
    <citation type="submission" date="2021-03" db="EMBL/GenBank/DDBJ databases">
        <title>Evolutionary priming and transition to the ectomycorrhizal habit in an iconic lineage of mushroom-forming fungi: is preadaptation a requirement?</title>
        <authorList>
            <consortium name="DOE Joint Genome Institute"/>
            <person name="Looney B.P."/>
            <person name="Miyauchi S."/>
            <person name="Morin E."/>
            <person name="Drula E."/>
            <person name="Courty P.E."/>
            <person name="Chicoki N."/>
            <person name="Fauchery L."/>
            <person name="Kohler A."/>
            <person name="Kuo A."/>
            <person name="LaButti K."/>
            <person name="Pangilinan J."/>
            <person name="Lipzen A."/>
            <person name="Riley R."/>
            <person name="Andreopoulos W."/>
            <person name="He G."/>
            <person name="Johnson J."/>
            <person name="Barry K.W."/>
            <person name="Grigoriev I.V."/>
            <person name="Nagy L."/>
            <person name="Hibbett D."/>
            <person name="Henrissat B."/>
            <person name="Matheny P.B."/>
            <person name="Labbe J."/>
            <person name="Martin A.F."/>
        </authorList>
    </citation>
    <scope>NUCLEOTIDE SEQUENCE</scope>
    <source>
        <strain evidence="1">BPL698</strain>
    </source>
</reference>
<gene>
    <name evidence="1" type="ORF">F5148DRAFT_1286187</name>
</gene>
<evidence type="ECO:0000313" key="2">
    <source>
        <dbReference type="Proteomes" id="UP001207468"/>
    </source>
</evidence>
<accession>A0ACC0U639</accession>
<evidence type="ECO:0000313" key="1">
    <source>
        <dbReference type="EMBL" id="KAI9463055.1"/>
    </source>
</evidence>
<dbReference type="Proteomes" id="UP001207468">
    <property type="component" value="Unassembled WGS sequence"/>
</dbReference>
<organism evidence="1 2">
    <name type="scientific">Russula earlei</name>
    <dbReference type="NCBI Taxonomy" id="71964"/>
    <lineage>
        <taxon>Eukaryota</taxon>
        <taxon>Fungi</taxon>
        <taxon>Dikarya</taxon>
        <taxon>Basidiomycota</taxon>
        <taxon>Agaricomycotina</taxon>
        <taxon>Agaricomycetes</taxon>
        <taxon>Russulales</taxon>
        <taxon>Russulaceae</taxon>
        <taxon>Russula</taxon>
    </lineage>
</organism>
<protein>
    <submittedName>
        <fullName evidence="1">Uncharacterized protein</fullName>
    </submittedName>
</protein>
<name>A0ACC0U639_9AGAM</name>
<keyword evidence="2" id="KW-1185">Reference proteome</keyword>
<sequence>MRNFFSKNKLVVLYGSSLAGILLLLKWLEYRFVIIDHAFELYIGAIALLFTGLGIWVTLKLAKPKIQTVVVEKEVYLTQPAAGFIPDENTLSKTGISKREWEVLVLMSEGLSNQEIAERLFVSLNTIKTHSSNLFEKLEAIKSKITRKYEPGLNTEAEFYAHHSPKLKPMKKTVLICGLIAGLISTSLYIGLILLGKAGDIDFKNGMLYGYTLMLLGFAFIFVGTKITRDKHNGGTITFGKAFLVGLYITLIASTIYVLVWLIDYYCFIPDFAEKYNVHILAQLKASGASQSEIARQTVKMSEFSKMYQNPFFVILFTYMEILPVGLVISLISALVFKRKSIVHSR</sequence>